<reference evidence="2" key="1">
    <citation type="submission" date="2024-06" db="EMBL/GenBank/DDBJ databases">
        <authorList>
            <person name="Liu X."/>
            <person name="Lenzi L."/>
            <person name="Haldenby T S."/>
            <person name="Uol C."/>
        </authorList>
    </citation>
    <scope>NUCLEOTIDE SEQUENCE</scope>
</reference>
<feature type="region of interest" description="Disordered" evidence="1">
    <location>
        <begin position="1"/>
        <end position="23"/>
    </location>
</feature>
<name>A0AAV2TCQ2_CALDB</name>
<feature type="compositionally biased region" description="Basic residues" evidence="1">
    <location>
        <begin position="9"/>
        <end position="21"/>
    </location>
</feature>
<evidence type="ECO:0000313" key="3">
    <source>
        <dbReference type="Proteomes" id="UP001497525"/>
    </source>
</evidence>
<gene>
    <name evidence="2" type="ORF">CDAUBV1_LOCUS8856</name>
</gene>
<feature type="region of interest" description="Disordered" evidence="1">
    <location>
        <begin position="275"/>
        <end position="322"/>
    </location>
</feature>
<evidence type="ECO:0000313" key="2">
    <source>
        <dbReference type="EMBL" id="CAL5134904.1"/>
    </source>
</evidence>
<organism evidence="2 3">
    <name type="scientific">Calicophoron daubneyi</name>
    <name type="common">Rumen fluke</name>
    <name type="synonym">Paramphistomum daubneyi</name>
    <dbReference type="NCBI Taxonomy" id="300641"/>
    <lineage>
        <taxon>Eukaryota</taxon>
        <taxon>Metazoa</taxon>
        <taxon>Spiralia</taxon>
        <taxon>Lophotrochozoa</taxon>
        <taxon>Platyhelminthes</taxon>
        <taxon>Trematoda</taxon>
        <taxon>Digenea</taxon>
        <taxon>Plagiorchiida</taxon>
        <taxon>Pronocephalata</taxon>
        <taxon>Paramphistomoidea</taxon>
        <taxon>Paramphistomidae</taxon>
        <taxon>Calicophoron</taxon>
    </lineage>
</organism>
<sequence>MLHVQNERHKSRKAIGNKKKWLPPNERNSNKCTMLCDQTHRYSSGCLALLCQSNRTLVTPPASTRIRGPRTKLWQHLFPLHGPTQEFCVLIQACVPNTVLSPSLQNQGHLGRQSRQKFPRILLVIFYFNPLGIHPQTIHGFLPKGWYFTHGFRCGVLQLKQRPKLDLYTLHEISFHVIIHRSPQEASSARNATEIVDIETSKQYKPRLRMYHRIPKFFIWPETTAYIFRPYWGEVNKTGIPQKSLIKARPRSAFHIHEQDDEETAAQKIIAHCIHSSKHRPKSAPPKVEVADSDQTVRQIPAPSDKQKQHKAPQNKRSFRTDKMENLEEGAREVVERQISYERALKKYGWRMEVPGDPFNLKSRFIPERMSYVIPYELTPSLPQPPVMRVNNKDTFFHTTIKILPLSFTIDPDFKSEFFVARKKALMSSGKWPYASRRYAFAY</sequence>
<protein>
    <submittedName>
        <fullName evidence="2">Uncharacterized protein</fullName>
    </submittedName>
</protein>
<dbReference type="AlphaFoldDB" id="A0AAV2TCQ2"/>
<dbReference type="Proteomes" id="UP001497525">
    <property type="component" value="Unassembled WGS sequence"/>
</dbReference>
<proteinExistence type="predicted"/>
<feature type="compositionally biased region" description="Basic residues" evidence="1">
    <location>
        <begin position="308"/>
        <end position="318"/>
    </location>
</feature>
<accession>A0AAV2TCQ2</accession>
<evidence type="ECO:0000256" key="1">
    <source>
        <dbReference type="SAM" id="MobiDB-lite"/>
    </source>
</evidence>
<dbReference type="EMBL" id="CAXLJL010000234">
    <property type="protein sequence ID" value="CAL5134904.1"/>
    <property type="molecule type" value="Genomic_DNA"/>
</dbReference>
<comment type="caution">
    <text evidence="2">The sequence shown here is derived from an EMBL/GenBank/DDBJ whole genome shotgun (WGS) entry which is preliminary data.</text>
</comment>